<evidence type="ECO:0000313" key="14">
    <source>
        <dbReference type="EMBL" id="EFR42507.1"/>
    </source>
</evidence>
<evidence type="ECO:0000313" key="15">
    <source>
        <dbReference type="Proteomes" id="UP000004594"/>
    </source>
</evidence>
<dbReference type="GO" id="GO:0046872">
    <property type="term" value="F:metal ion binding"/>
    <property type="evidence" value="ECO:0007669"/>
    <property type="project" value="UniProtKB-KW"/>
</dbReference>
<keyword evidence="10" id="KW-0406">Ion transport</keyword>
<feature type="transmembrane region" description="Helical" evidence="13">
    <location>
        <begin position="324"/>
        <end position="341"/>
    </location>
</feature>
<feature type="transmembrane region" description="Helical" evidence="13">
    <location>
        <begin position="178"/>
        <end position="197"/>
    </location>
</feature>
<keyword evidence="12" id="KW-0479">Metal-binding</keyword>
<keyword evidence="8 12" id="KW-0630">Potassium</keyword>
<dbReference type="PANTHER" id="PTHR32024:SF2">
    <property type="entry name" value="TRK SYSTEM POTASSIUM UPTAKE PROTEIN TRKG-RELATED"/>
    <property type="match status" value="1"/>
</dbReference>
<evidence type="ECO:0000256" key="8">
    <source>
        <dbReference type="ARBA" id="ARBA00022958"/>
    </source>
</evidence>
<evidence type="ECO:0000256" key="9">
    <source>
        <dbReference type="ARBA" id="ARBA00022989"/>
    </source>
</evidence>
<feature type="binding site" evidence="12">
    <location>
        <position position="310"/>
    </location>
    <ligand>
        <name>K(+)</name>
        <dbReference type="ChEBI" id="CHEBI:29103"/>
    </ligand>
</feature>
<dbReference type="PANTHER" id="PTHR32024">
    <property type="entry name" value="TRK SYSTEM POTASSIUM UPTAKE PROTEIN TRKG-RELATED"/>
    <property type="match status" value="1"/>
</dbReference>
<keyword evidence="7 13" id="KW-0812">Transmembrane</keyword>
<feature type="transmembrane region" description="Helical" evidence="13">
    <location>
        <begin position="267"/>
        <end position="285"/>
    </location>
</feature>
<dbReference type="OrthoDB" id="9810952at2"/>
<dbReference type="EMBL" id="AENT01000024">
    <property type="protein sequence ID" value="EFR42507.1"/>
    <property type="molecule type" value="Genomic_DNA"/>
</dbReference>
<dbReference type="eggNOG" id="COG0168">
    <property type="taxonomic scope" value="Bacteria"/>
</dbReference>
<keyword evidence="3" id="KW-0813">Transport</keyword>
<comment type="similarity">
    <text evidence="2">Belongs to the TrkH potassium transport family.</text>
</comment>
<feature type="transmembrane region" description="Helical" evidence="13">
    <location>
        <begin position="389"/>
        <end position="409"/>
    </location>
</feature>
<keyword evidence="5" id="KW-0997">Cell inner membrane</keyword>
<evidence type="ECO:0000256" key="12">
    <source>
        <dbReference type="PIRSR" id="PIRSR006247-1"/>
    </source>
</evidence>
<reference evidence="14 15" key="1">
    <citation type="submission" date="2010-11" db="EMBL/GenBank/DDBJ databases">
        <authorList>
            <person name="Durkin A.S."/>
            <person name="Madupu R."/>
            <person name="Torralba M."/>
            <person name="Gillis M."/>
            <person name="Methe B."/>
            <person name="Sutton G."/>
            <person name="Nelson K.E."/>
        </authorList>
    </citation>
    <scope>NUCLEOTIDE SEQUENCE [LARGE SCALE GENOMIC DNA]</scope>
    <source>
        <strain evidence="14 15">UPII 345-E</strain>
    </source>
</reference>
<feature type="transmembrane region" description="Helical" evidence="13">
    <location>
        <begin position="7"/>
        <end position="31"/>
    </location>
</feature>
<dbReference type="Pfam" id="PF02386">
    <property type="entry name" value="TrkH"/>
    <property type="match status" value="1"/>
</dbReference>
<keyword evidence="6" id="KW-0633">Potassium transport</keyword>
<feature type="transmembrane region" description="Helical" evidence="13">
    <location>
        <begin position="235"/>
        <end position="255"/>
    </location>
</feature>
<dbReference type="InterPro" id="IPR004772">
    <property type="entry name" value="TrkH"/>
</dbReference>
<proteinExistence type="inferred from homology"/>
<comment type="subcellular location">
    <subcellularLocation>
        <location evidence="1">Cell inner membrane</location>
        <topology evidence="1">Multi-pass membrane protein</topology>
    </subcellularLocation>
</comment>
<dbReference type="GO" id="GO:0015379">
    <property type="term" value="F:potassium:chloride symporter activity"/>
    <property type="evidence" value="ECO:0007669"/>
    <property type="project" value="InterPro"/>
</dbReference>
<evidence type="ECO:0000256" key="10">
    <source>
        <dbReference type="ARBA" id="ARBA00023065"/>
    </source>
</evidence>
<evidence type="ECO:0000256" key="3">
    <source>
        <dbReference type="ARBA" id="ARBA00022448"/>
    </source>
</evidence>
<dbReference type="AlphaFoldDB" id="E4L9S3"/>
<evidence type="ECO:0000256" key="4">
    <source>
        <dbReference type="ARBA" id="ARBA00022475"/>
    </source>
</evidence>
<evidence type="ECO:0000256" key="13">
    <source>
        <dbReference type="SAM" id="Phobius"/>
    </source>
</evidence>
<dbReference type="RefSeq" id="WP_007554780.1">
    <property type="nucleotide sequence ID" value="NZ_AENT01000024.1"/>
</dbReference>
<protein>
    <submittedName>
        <fullName evidence="14">Cation transport protein</fullName>
    </submittedName>
</protein>
<feature type="transmembrane region" description="Helical" evidence="13">
    <location>
        <begin position="128"/>
        <end position="145"/>
    </location>
</feature>
<dbReference type="GO" id="GO:0005886">
    <property type="term" value="C:plasma membrane"/>
    <property type="evidence" value="ECO:0007669"/>
    <property type="project" value="UniProtKB-SubCell"/>
</dbReference>
<evidence type="ECO:0000256" key="11">
    <source>
        <dbReference type="ARBA" id="ARBA00023136"/>
    </source>
</evidence>
<keyword evidence="11 13" id="KW-0472">Membrane</keyword>
<feature type="binding site" evidence="12">
    <location>
        <position position="107"/>
    </location>
    <ligand>
        <name>K(+)</name>
        <dbReference type="ChEBI" id="CHEBI:29103"/>
    </ligand>
</feature>
<evidence type="ECO:0000256" key="5">
    <source>
        <dbReference type="ARBA" id="ARBA00022519"/>
    </source>
</evidence>
<dbReference type="PIRSF" id="PIRSF006247">
    <property type="entry name" value="TrkH"/>
    <property type="match status" value="1"/>
</dbReference>
<keyword evidence="4" id="KW-1003">Cell membrane</keyword>
<sequence length="480" mass="53489">MNIEMLFFMLARLLFASGLALIPSLILAFFYNEQSTPYFITICISLLLFLFFYQNGRESEEISTREGMAVTSLGWIVISLLYAIPYTFFSISFLDSLIESISGLTGTGATIINNVEAMPQSLLFFRSMTHWIGGLGIIVFFIALFPQFQKGTARMLYTESSGPVSSTAMPRIKEMTKALFIVYTIITLLATAVYMVLGLDFLTALNHAFSTTATGGFSTNNGSIAEFKNPMLETAIAIFMAISAINFSVYVIAWKKGWKTIFKDAEFKGYFGMLAFGTLITAINLNMQADIPFMQALHDTFFTASSLSSTTGFVTVDFDTWPTFSKWICLMLMFVGGSGGSTSGGFKIIRLIILLKGVYALIRYKLNPKFTMHLHTDTENYDNTVLLDVFRYFFVYSVLCVIFILIFLFDGIATRDALGLSIATMSDTGPAFGQFGPTMNYAALPTLSKIAICFSMLIGRLEAFPLIILFYPTFWRKSGW</sequence>
<feature type="binding site" evidence="12">
    <location>
        <position position="311"/>
    </location>
    <ligand>
        <name>K(+)</name>
        <dbReference type="ChEBI" id="CHEBI:29103"/>
    </ligand>
</feature>
<feature type="binding site" evidence="12">
    <location>
        <position position="215"/>
    </location>
    <ligand>
        <name>K(+)</name>
        <dbReference type="ChEBI" id="CHEBI:29103"/>
    </ligand>
</feature>
<feature type="transmembrane region" description="Helical" evidence="13">
    <location>
        <begin position="450"/>
        <end position="471"/>
    </location>
</feature>
<name>E4L9S3_9FIRM</name>
<feature type="transmembrane region" description="Helical" evidence="13">
    <location>
        <begin position="37"/>
        <end position="53"/>
    </location>
</feature>
<comment type="caution">
    <text evidence="14">The sequence shown here is derived from an EMBL/GenBank/DDBJ whole genome shotgun (WGS) entry which is preliminary data.</text>
</comment>
<evidence type="ECO:0000256" key="6">
    <source>
        <dbReference type="ARBA" id="ARBA00022538"/>
    </source>
</evidence>
<accession>E4L9S3</accession>
<evidence type="ECO:0000256" key="7">
    <source>
        <dbReference type="ARBA" id="ARBA00022692"/>
    </source>
</evidence>
<evidence type="ECO:0000256" key="2">
    <source>
        <dbReference type="ARBA" id="ARBA00009137"/>
    </source>
</evidence>
<dbReference type="Proteomes" id="UP000004594">
    <property type="component" value="Unassembled WGS sequence"/>
</dbReference>
<organism evidence="14 15">
    <name type="scientific">Dialister micraerophilus UPII 345-E</name>
    <dbReference type="NCBI Taxonomy" id="910314"/>
    <lineage>
        <taxon>Bacteria</taxon>
        <taxon>Bacillati</taxon>
        <taxon>Bacillota</taxon>
        <taxon>Negativicutes</taxon>
        <taxon>Veillonellales</taxon>
        <taxon>Veillonellaceae</taxon>
        <taxon>Dialister</taxon>
    </lineage>
</organism>
<keyword evidence="9 13" id="KW-1133">Transmembrane helix</keyword>
<evidence type="ECO:0000256" key="1">
    <source>
        <dbReference type="ARBA" id="ARBA00004429"/>
    </source>
</evidence>
<feature type="transmembrane region" description="Helical" evidence="13">
    <location>
        <begin position="73"/>
        <end position="94"/>
    </location>
</feature>
<gene>
    <name evidence="14" type="ORF">HMPREF9220_0504</name>
</gene>
<dbReference type="InterPro" id="IPR003445">
    <property type="entry name" value="Cat_transpt"/>
</dbReference>